<dbReference type="AlphaFoldDB" id="A0A428N7J0"/>
<proteinExistence type="predicted"/>
<evidence type="ECO:0000313" key="2">
    <source>
        <dbReference type="Proteomes" id="UP000275076"/>
    </source>
</evidence>
<dbReference type="EMBL" id="RBVX01000003">
    <property type="protein sequence ID" value="RSL34361.1"/>
    <property type="molecule type" value="Genomic_DNA"/>
</dbReference>
<dbReference type="Proteomes" id="UP000275076">
    <property type="component" value="Unassembled WGS sequence"/>
</dbReference>
<name>A0A428N7J0_9BACI</name>
<comment type="caution">
    <text evidence="1">The sequence shown here is derived from an EMBL/GenBank/DDBJ whole genome shotgun (WGS) entry which is preliminary data.</text>
</comment>
<gene>
    <name evidence="1" type="ORF">D7Z54_04165</name>
</gene>
<sequence>MNPMQMHHLCKQHIGHLVMVQMNNNEQLQGFIEDVDDNNVYMMVPENSNNNNNNGMVQGAQMNNMLTKGCGCQSGMNNRQFFGGYGGYGYGGYPGGGYYPRPRPRYRRLVLPLAALVALSTLF</sequence>
<accession>A0A428N7J0</accession>
<keyword evidence="2" id="KW-1185">Reference proteome</keyword>
<evidence type="ECO:0000313" key="1">
    <source>
        <dbReference type="EMBL" id="RSL34361.1"/>
    </source>
</evidence>
<dbReference type="OrthoDB" id="2943863at2"/>
<dbReference type="RefSeq" id="WP_125554596.1">
    <property type="nucleotide sequence ID" value="NZ_RBVX01000003.1"/>
</dbReference>
<organism evidence="1 2">
    <name type="scientific">Salibacterium salarium</name>
    <dbReference type="NCBI Taxonomy" id="284579"/>
    <lineage>
        <taxon>Bacteria</taxon>
        <taxon>Bacillati</taxon>
        <taxon>Bacillota</taxon>
        <taxon>Bacilli</taxon>
        <taxon>Bacillales</taxon>
        <taxon>Bacillaceae</taxon>
    </lineage>
</organism>
<protein>
    <submittedName>
        <fullName evidence="1">Uncharacterized protein</fullName>
    </submittedName>
</protein>
<reference evidence="1 2" key="1">
    <citation type="submission" date="2018-10" db="EMBL/GenBank/DDBJ databases">
        <title>Draft genome sequence of Bacillus salarius IM0101, isolated from a hypersaline soil in Inner Mongolia, China.</title>
        <authorList>
            <person name="Yamprayoonswat W."/>
            <person name="Boonvisut S."/>
            <person name="Jumpathong W."/>
            <person name="Sittihan S."/>
            <person name="Ruangsuj P."/>
            <person name="Wanthongcharoen S."/>
            <person name="Thongpramul N."/>
            <person name="Pimmason S."/>
            <person name="Yu B."/>
            <person name="Yasawong M."/>
        </authorList>
    </citation>
    <scope>NUCLEOTIDE SEQUENCE [LARGE SCALE GENOMIC DNA]</scope>
    <source>
        <strain evidence="1 2">IM0101</strain>
    </source>
</reference>